<feature type="compositionally biased region" description="Low complexity" evidence="1">
    <location>
        <begin position="106"/>
        <end position="119"/>
    </location>
</feature>
<dbReference type="AlphaFoldDB" id="A0A919KXH1"/>
<comment type="caution">
    <text evidence="2">The sequence shown here is derived from an EMBL/GenBank/DDBJ whole genome shotgun (WGS) entry which is preliminary data.</text>
</comment>
<dbReference type="Proteomes" id="UP000603708">
    <property type="component" value="Unassembled WGS sequence"/>
</dbReference>
<feature type="compositionally biased region" description="Low complexity" evidence="1">
    <location>
        <begin position="88"/>
        <end position="99"/>
    </location>
</feature>
<organism evidence="2 3">
    <name type="scientific">Streptomyces sulfonofaciens</name>
    <dbReference type="NCBI Taxonomy" id="68272"/>
    <lineage>
        <taxon>Bacteria</taxon>
        <taxon>Bacillati</taxon>
        <taxon>Actinomycetota</taxon>
        <taxon>Actinomycetes</taxon>
        <taxon>Kitasatosporales</taxon>
        <taxon>Streptomycetaceae</taxon>
        <taxon>Streptomyces</taxon>
    </lineage>
</organism>
<keyword evidence="3" id="KW-1185">Reference proteome</keyword>
<evidence type="ECO:0000313" key="3">
    <source>
        <dbReference type="Proteomes" id="UP000603708"/>
    </source>
</evidence>
<evidence type="ECO:0000256" key="1">
    <source>
        <dbReference type="SAM" id="MobiDB-lite"/>
    </source>
</evidence>
<proteinExistence type="predicted"/>
<feature type="region of interest" description="Disordered" evidence="1">
    <location>
        <begin position="80"/>
        <end position="119"/>
    </location>
</feature>
<reference evidence="2" key="2">
    <citation type="submission" date="2020-09" db="EMBL/GenBank/DDBJ databases">
        <authorList>
            <person name="Sun Q."/>
            <person name="Ohkuma M."/>
        </authorList>
    </citation>
    <scope>NUCLEOTIDE SEQUENCE</scope>
    <source>
        <strain evidence="2">JCM 5069</strain>
    </source>
</reference>
<protein>
    <submittedName>
        <fullName evidence="2">Uncharacterized protein</fullName>
    </submittedName>
</protein>
<dbReference type="EMBL" id="BNCD01000005">
    <property type="protein sequence ID" value="GHH76407.1"/>
    <property type="molecule type" value="Genomic_DNA"/>
</dbReference>
<gene>
    <name evidence="2" type="ORF">GCM10018793_22020</name>
</gene>
<evidence type="ECO:0000313" key="2">
    <source>
        <dbReference type="EMBL" id="GHH76407.1"/>
    </source>
</evidence>
<name>A0A919KXH1_9ACTN</name>
<accession>A0A919KXH1</accession>
<reference evidence="2" key="1">
    <citation type="journal article" date="2014" name="Int. J. Syst. Evol. Microbiol.">
        <title>Complete genome sequence of Corynebacterium casei LMG S-19264T (=DSM 44701T), isolated from a smear-ripened cheese.</title>
        <authorList>
            <consortium name="US DOE Joint Genome Institute (JGI-PGF)"/>
            <person name="Walter F."/>
            <person name="Albersmeier A."/>
            <person name="Kalinowski J."/>
            <person name="Ruckert C."/>
        </authorList>
    </citation>
    <scope>NUCLEOTIDE SEQUENCE</scope>
    <source>
        <strain evidence="2">JCM 5069</strain>
    </source>
</reference>
<sequence>MAAGWVRSGGTWLRGRGMSRARRDAGWVRSGRDAAAGSGFAAGASWPSGRVKAGATRPWGRGLAQACRVAVGAALRVPGGVRPGAGAGRAEAARGTPAGVDTAVPAGRRGSGRAFGRAL</sequence>